<comment type="caution">
    <text evidence="7">The sequence shown here is derived from an EMBL/GenBank/DDBJ whole genome shotgun (WGS) entry which is preliminary data.</text>
</comment>
<evidence type="ECO:0000256" key="3">
    <source>
        <dbReference type="ARBA" id="ARBA00023163"/>
    </source>
</evidence>
<feature type="DNA-binding region" description="H-T-H motif" evidence="4">
    <location>
        <begin position="44"/>
        <end position="63"/>
    </location>
</feature>
<evidence type="ECO:0000313" key="8">
    <source>
        <dbReference type="Proteomes" id="UP000681075"/>
    </source>
</evidence>
<dbReference type="PANTHER" id="PTHR47506:SF6">
    <property type="entry name" value="HTH-TYPE TRANSCRIPTIONAL REPRESSOR NEMR"/>
    <property type="match status" value="1"/>
</dbReference>
<organism evidence="7 8">
    <name type="scientific">Roseiterribacter gracilis</name>
    <dbReference type="NCBI Taxonomy" id="2812848"/>
    <lineage>
        <taxon>Bacteria</taxon>
        <taxon>Pseudomonadati</taxon>
        <taxon>Pseudomonadota</taxon>
        <taxon>Alphaproteobacteria</taxon>
        <taxon>Rhodospirillales</taxon>
        <taxon>Roseiterribacteraceae</taxon>
        <taxon>Roseiterribacter</taxon>
    </lineage>
</organism>
<dbReference type="GO" id="GO:0003677">
    <property type="term" value="F:DNA binding"/>
    <property type="evidence" value="ECO:0007669"/>
    <property type="project" value="UniProtKB-UniRule"/>
</dbReference>
<evidence type="ECO:0000256" key="4">
    <source>
        <dbReference type="PROSITE-ProRule" id="PRU00335"/>
    </source>
</evidence>
<keyword evidence="8" id="KW-1185">Reference proteome</keyword>
<evidence type="ECO:0000256" key="2">
    <source>
        <dbReference type="ARBA" id="ARBA00023125"/>
    </source>
</evidence>
<dbReference type="AlphaFoldDB" id="A0A8S8XBY1"/>
<dbReference type="PANTHER" id="PTHR47506">
    <property type="entry name" value="TRANSCRIPTIONAL REGULATORY PROTEIN"/>
    <property type="match status" value="1"/>
</dbReference>
<name>A0A8S8XBY1_9PROT</name>
<evidence type="ECO:0000256" key="5">
    <source>
        <dbReference type="SAM" id="MobiDB-lite"/>
    </source>
</evidence>
<dbReference type="EMBL" id="BOPV01000001">
    <property type="protein sequence ID" value="GIL39129.1"/>
    <property type="molecule type" value="Genomic_DNA"/>
</dbReference>
<feature type="region of interest" description="Disordered" evidence="5">
    <location>
        <begin position="1"/>
        <end position="20"/>
    </location>
</feature>
<dbReference type="InterPro" id="IPR001647">
    <property type="entry name" value="HTH_TetR"/>
</dbReference>
<evidence type="ECO:0000256" key="1">
    <source>
        <dbReference type="ARBA" id="ARBA00023015"/>
    </source>
</evidence>
<dbReference type="PROSITE" id="PS50977">
    <property type="entry name" value="HTH_TETR_2"/>
    <property type="match status" value="1"/>
</dbReference>
<accession>A0A8S8XBY1</accession>
<sequence>MLKSGPFQGPGRMATSTPDKKLTEADWIRAATQILVRKSIEHVRVEPLAKELGVTKGSFYYHFRDREALLTEILNGWAERATVNLIERIDSTQPDPIARLRSVLDLPRRSRSAAQGGEIEVAIRAWARRAPLARKAVNRVDELRLEYFQRLLVEAGLDAETARTRAFLAYAYVQFAAQLKSGDDSEYEARLEEALRLLTTAAPSSAAMPRTARSR</sequence>
<dbReference type="Proteomes" id="UP000681075">
    <property type="component" value="Unassembled WGS sequence"/>
</dbReference>
<dbReference type="InterPro" id="IPR009057">
    <property type="entry name" value="Homeodomain-like_sf"/>
</dbReference>
<evidence type="ECO:0000313" key="7">
    <source>
        <dbReference type="EMBL" id="GIL39129.1"/>
    </source>
</evidence>
<keyword evidence="1" id="KW-0805">Transcription regulation</keyword>
<feature type="domain" description="HTH tetR-type" evidence="6">
    <location>
        <begin position="21"/>
        <end position="81"/>
    </location>
</feature>
<keyword evidence="2 4" id="KW-0238">DNA-binding</keyword>
<protein>
    <recommendedName>
        <fullName evidence="6">HTH tetR-type domain-containing protein</fullName>
    </recommendedName>
</protein>
<reference evidence="7" key="1">
    <citation type="submission" date="2021-02" db="EMBL/GenBank/DDBJ databases">
        <title>Genome sequence of Rhodospirillales sp. strain TMPK1 isolated from soil.</title>
        <authorList>
            <person name="Nakai R."/>
            <person name="Kusada H."/>
            <person name="Tamaki H."/>
        </authorList>
    </citation>
    <scope>NUCLEOTIDE SEQUENCE</scope>
    <source>
        <strain evidence="7">TMPK1</strain>
    </source>
</reference>
<dbReference type="PRINTS" id="PR00455">
    <property type="entry name" value="HTHTETR"/>
</dbReference>
<proteinExistence type="predicted"/>
<gene>
    <name evidence="7" type="ORF">TMPK1_13660</name>
</gene>
<evidence type="ECO:0000259" key="6">
    <source>
        <dbReference type="PROSITE" id="PS50977"/>
    </source>
</evidence>
<keyword evidence="3" id="KW-0804">Transcription</keyword>
<dbReference type="Pfam" id="PF00440">
    <property type="entry name" value="TetR_N"/>
    <property type="match status" value="1"/>
</dbReference>
<dbReference type="SUPFAM" id="SSF46689">
    <property type="entry name" value="Homeodomain-like"/>
    <property type="match status" value="1"/>
</dbReference>
<dbReference type="Gene3D" id="1.10.357.10">
    <property type="entry name" value="Tetracycline Repressor, domain 2"/>
    <property type="match status" value="1"/>
</dbReference>